<keyword evidence="8 12" id="KW-0812">Transmembrane</keyword>
<feature type="transmembrane region" description="Helical" evidence="12">
    <location>
        <begin position="29"/>
        <end position="56"/>
    </location>
</feature>
<comment type="subunit">
    <text evidence="3">The complex is composed of two ATP-binding proteins (NodI) and two transmembrane proteins (NodJ).</text>
</comment>
<keyword evidence="6 12" id="KW-1003">Cell membrane</keyword>
<dbReference type="InterPro" id="IPR000412">
    <property type="entry name" value="ABC_2_transport"/>
</dbReference>
<name>A0A4R8IPW2_9GAMM</name>
<dbReference type="InterPro" id="IPR005981">
    <property type="entry name" value="ABC_transptNodJ"/>
</dbReference>
<comment type="subcellular location">
    <subcellularLocation>
        <location evidence="1 12">Cell inner membrane</location>
        <topology evidence="1 12">Multi-pass membrane protein</topology>
    </subcellularLocation>
</comment>
<reference evidence="14 15" key="1">
    <citation type="submission" date="2019-03" db="EMBL/GenBank/DDBJ databases">
        <title>Genomic Encyclopedia of Type Strains, Phase IV (KMG-IV): sequencing the most valuable type-strain genomes for metagenomic binning, comparative biology and taxonomic classification.</title>
        <authorList>
            <person name="Goeker M."/>
        </authorList>
    </citation>
    <scope>NUCLEOTIDE SEQUENCE [LARGE SCALE GENOMIC DNA]</scope>
    <source>
        <strain evidence="14 15">DSM 16326</strain>
    </source>
</reference>
<comment type="caution">
    <text evidence="14">The sequence shown here is derived from an EMBL/GenBank/DDBJ whole genome shotgun (WGS) entry which is preliminary data.</text>
</comment>
<evidence type="ECO:0000256" key="9">
    <source>
        <dbReference type="ARBA" id="ARBA00022989"/>
    </source>
</evidence>
<evidence type="ECO:0000313" key="15">
    <source>
        <dbReference type="Proteomes" id="UP000294914"/>
    </source>
</evidence>
<gene>
    <name evidence="14" type="ORF">EDC23_1320</name>
</gene>
<feature type="transmembrane region" description="Helical" evidence="12">
    <location>
        <begin position="125"/>
        <end position="142"/>
    </location>
</feature>
<sequence>MNAMNWQLPIIRRSALTIWRRNILVWRKLIGPAIVMNFGEPALYLLGLGFGLGFFIGEMANMPYLTFLASGIIASTAMTTASFEGMYSVYTRMVPQNTYEAILTTPLDIDDILAGEMLWCGTKSVFSGIAILLVAALLGAVHSWHALWAIPVVFLTGLCFAGPAIIMSALSPGYDFFNYYFVLAVTPMFIMCGVFYPISTLPEVMQSIVYLLPLTHAVELTRPLIAGNPVEHPLLHLGVLAGYTLIGYYFAVVLTRKRLIV</sequence>
<evidence type="ECO:0000256" key="5">
    <source>
        <dbReference type="ARBA" id="ARBA00022458"/>
    </source>
</evidence>
<feature type="transmembrane region" description="Helical" evidence="12">
    <location>
        <begin position="234"/>
        <end position="255"/>
    </location>
</feature>
<dbReference type="InterPro" id="IPR013525">
    <property type="entry name" value="ABC2_TM"/>
</dbReference>
<evidence type="ECO:0000256" key="8">
    <source>
        <dbReference type="ARBA" id="ARBA00022692"/>
    </source>
</evidence>
<feature type="transmembrane region" description="Helical" evidence="12">
    <location>
        <begin position="62"/>
        <end position="83"/>
    </location>
</feature>
<evidence type="ECO:0000256" key="12">
    <source>
        <dbReference type="RuleBase" id="RU361157"/>
    </source>
</evidence>
<feature type="transmembrane region" description="Helical" evidence="12">
    <location>
        <begin position="148"/>
        <end position="170"/>
    </location>
</feature>
<proteinExistence type="inferred from homology"/>
<dbReference type="PRINTS" id="PR00164">
    <property type="entry name" value="ABC2TRNSPORT"/>
</dbReference>
<dbReference type="Proteomes" id="UP000294914">
    <property type="component" value="Unassembled WGS sequence"/>
</dbReference>
<evidence type="ECO:0000256" key="11">
    <source>
        <dbReference type="ARBA" id="ARBA00025119"/>
    </source>
</evidence>
<dbReference type="GO" id="GO:0043190">
    <property type="term" value="C:ATP-binding cassette (ABC) transporter complex"/>
    <property type="evidence" value="ECO:0007669"/>
    <property type="project" value="InterPro"/>
</dbReference>
<dbReference type="Pfam" id="PF01061">
    <property type="entry name" value="ABC2_membrane"/>
    <property type="match status" value="1"/>
</dbReference>
<keyword evidence="9 12" id="KW-1133">Transmembrane helix</keyword>
<evidence type="ECO:0000313" key="14">
    <source>
        <dbReference type="EMBL" id="TDY02936.1"/>
    </source>
</evidence>
<dbReference type="NCBIfam" id="TIGR01291">
    <property type="entry name" value="nodJ"/>
    <property type="match status" value="1"/>
</dbReference>
<evidence type="ECO:0000256" key="1">
    <source>
        <dbReference type="ARBA" id="ARBA00004429"/>
    </source>
</evidence>
<evidence type="ECO:0000256" key="7">
    <source>
        <dbReference type="ARBA" id="ARBA00022519"/>
    </source>
</evidence>
<dbReference type="PANTHER" id="PTHR43229:SF2">
    <property type="entry name" value="NODULATION PROTEIN J"/>
    <property type="match status" value="1"/>
</dbReference>
<feature type="transmembrane region" description="Helical" evidence="12">
    <location>
        <begin position="177"/>
        <end position="198"/>
    </location>
</feature>
<organism evidence="14 15">
    <name type="scientific">Thiohalophilus thiocyanatoxydans</name>
    <dbReference type="NCBI Taxonomy" id="381308"/>
    <lineage>
        <taxon>Bacteria</taxon>
        <taxon>Pseudomonadati</taxon>
        <taxon>Pseudomonadota</taxon>
        <taxon>Gammaproteobacteria</taxon>
        <taxon>Thiohalomonadales</taxon>
        <taxon>Thiohalophilaceae</taxon>
        <taxon>Thiohalophilus</taxon>
    </lineage>
</organism>
<keyword evidence="10 12" id="KW-0472">Membrane</keyword>
<comment type="similarity">
    <text evidence="2">Belongs to the ABC-2 integral membrane protein family. Lipooligosaccharide exporter (TC 3.A.1.102) subfamily.</text>
</comment>
<evidence type="ECO:0000256" key="3">
    <source>
        <dbReference type="ARBA" id="ARBA00011350"/>
    </source>
</evidence>
<dbReference type="RefSeq" id="WP_208321296.1">
    <property type="nucleotide sequence ID" value="NZ_SOQX01000002.1"/>
</dbReference>
<protein>
    <recommendedName>
        <fullName evidence="12">Transport permease protein</fullName>
    </recommendedName>
</protein>
<comment type="function">
    <text evidence="11">Part of the ABC transporter complex NodIJ involved in the export of the nodulation factors (Nod factors), the bacterial signal molecules that induce symbiosis and subsequent nodulation induction. Nod factors are LCO (lipo-chitin oligosaccharide), a modified beta-1,4-linked N-acetylglucosamine oligosaccharide. This subunit encodes the transporter.</text>
</comment>
<evidence type="ECO:0000256" key="10">
    <source>
        <dbReference type="ARBA" id="ARBA00023136"/>
    </source>
</evidence>
<dbReference type="GO" id="GO:0140359">
    <property type="term" value="F:ABC-type transporter activity"/>
    <property type="evidence" value="ECO:0007669"/>
    <property type="project" value="InterPro"/>
</dbReference>
<keyword evidence="7" id="KW-0997">Cell inner membrane</keyword>
<dbReference type="GO" id="GO:0015772">
    <property type="term" value="P:oligosaccharide transport"/>
    <property type="evidence" value="ECO:0007669"/>
    <property type="project" value="InterPro"/>
</dbReference>
<dbReference type="InterPro" id="IPR051784">
    <property type="entry name" value="Nod_factor_ABC_transporter"/>
</dbReference>
<dbReference type="InterPro" id="IPR047817">
    <property type="entry name" value="ABC2_TM_bact-type"/>
</dbReference>
<evidence type="ECO:0000256" key="4">
    <source>
        <dbReference type="ARBA" id="ARBA00022448"/>
    </source>
</evidence>
<feature type="domain" description="ABC transmembrane type-2" evidence="13">
    <location>
        <begin position="32"/>
        <end position="258"/>
    </location>
</feature>
<keyword evidence="5" id="KW-0536">Nodulation</keyword>
<dbReference type="PROSITE" id="PS51012">
    <property type="entry name" value="ABC_TM2"/>
    <property type="match status" value="1"/>
</dbReference>
<accession>A0A4R8IPW2</accession>
<keyword evidence="4 12" id="KW-0813">Transport</keyword>
<dbReference type="PANTHER" id="PTHR43229">
    <property type="entry name" value="NODULATION PROTEIN J"/>
    <property type="match status" value="1"/>
</dbReference>
<keyword evidence="15" id="KW-1185">Reference proteome</keyword>
<evidence type="ECO:0000259" key="13">
    <source>
        <dbReference type="PROSITE" id="PS51012"/>
    </source>
</evidence>
<dbReference type="PIRSF" id="PIRSF006648">
    <property type="entry name" value="DrrB"/>
    <property type="match status" value="1"/>
</dbReference>
<evidence type="ECO:0000256" key="2">
    <source>
        <dbReference type="ARBA" id="ARBA00008394"/>
    </source>
</evidence>
<dbReference type="EMBL" id="SOQX01000002">
    <property type="protein sequence ID" value="TDY02936.1"/>
    <property type="molecule type" value="Genomic_DNA"/>
</dbReference>
<evidence type="ECO:0000256" key="6">
    <source>
        <dbReference type="ARBA" id="ARBA00022475"/>
    </source>
</evidence>
<dbReference type="AlphaFoldDB" id="A0A4R8IPW2"/>